<dbReference type="GO" id="GO:0005737">
    <property type="term" value="C:cytoplasm"/>
    <property type="evidence" value="ECO:0007669"/>
    <property type="project" value="UniProtKB-SubCell"/>
</dbReference>
<dbReference type="InterPro" id="IPR029071">
    <property type="entry name" value="Ubiquitin-like_domsf"/>
</dbReference>
<dbReference type="Proteomes" id="UP000078348">
    <property type="component" value="Unassembled WGS sequence"/>
</dbReference>
<gene>
    <name evidence="3" type="ORF">AV274_2277</name>
</gene>
<sequence>MKIRFINTKEVVDVDISTCTTVRDILHALSIFRGKQMKAEEPLSTYNIVEESKIVAVYKVVQVLSSPSFHNLLVACRHLPFHVTEVMLLLEHTDQRAYDIICKDKSILIDAIMAIPEMEVPRTSQPAPSGLSRQDEDNIANLMSLGFSRQDCIAAYIACDRNVDAAANFLFSNS</sequence>
<evidence type="ECO:0000259" key="2">
    <source>
        <dbReference type="PROSITE" id="PS50030"/>
    </source>
</evidence>
<dbReference type="GO" id="GO:0005634">
    <property type="term" value="C:nucleus"/>
    <property type="evidence" value="ECO:0007669"/>
    <property type="project" value="UniProtKB-SubCell"/>
</dbReference>
<comment type="similarity">
    <text evidence="1">Belongs to the RAD23 family.</text>
</comment>
<comment type="subcellular location">
    <subcellularLocation>
        <location evidence="1">Nucleus</location>
    </subcellularLocation>
    <subcellularLocation>
        <location evidence="1">Cytoplasm</location>
    </subcellularLocation>
</comment>
<dbReference type="InterPro" id="IPR015940">
    <property type="entry name" value="UBA"/>
</dbReference>
<dbReference type="GO" id="GO:0006289">
    <property type="term" value="P:nucleotide-excision repair"/>
    <property type="evidence" value="ECO:0007669"/>
    <property type="project" value="UniProtKB-UniRule"/>
</dbReference>
<proteinExistence type="inferred from homology"/>
<dbReference type="AlphaFoldDB" id="A0A196SI22"/>
<dbReference type="SMART" id="SM00165">
    <property type="entry name" value="UBA"/>
    <property type="match status" value="1"/>
</dbReference>
<comment type="caution">
    <text evidence="3">The sequence shown here is derived from an EMBL/GenBank/DDBJ whole genome shotgun (WGS) entry which is preliminary data.</text>
</comment>
<dbReference type="GO" id="GO:0043161">
    <property type="term" value="P:proteasome-mediated ubiquitin-dependent protein catabolic process"/>
    <property type="evidence" value="ECO:0007669"/>
    <property type="project" value="UniProtKB-UniRule"/>
</dbReference>
<dbReference type="GO" id="GO:0003684">
    <property type="term" value="F:damaged DNA binding"/>
    <property type="evidence" value="ECO:0007669"/>
    <property type="project" value="UniProtKB-UniRule"/>
</dbReference>
<dbReference type="Pfam" id="PF00627">
    <property type="entry name" value="UBA"/>
    <property type="match status" value="1"/>
</dbReference>
<evidence type="ECO:0000256" key="1">
    <source>
        <dbReference type="RuleBase" id="RU367049"/>
    </source>
</evidence>
<protein>
    <recommendedName>
        <fullName evidence="1">UV excision repair protein RAD23</fullName>
    </recommendedName>
</protein>
<dbReference type="PROSITE" id="PS50030">
    <property type="entry name" value="UBA"/>
    <property type="match status" value="1"/>
</dbReference>
<comment type="function">
    <text evidence="1">Multiubiquitin chain receptor involved in modulation of proteasomal degradation. Involved in nucleotide excision repair.</text>
</comment>
<evidence type="ECO:0000313" key="3">
    <source>
        <dbReference type="EMBL" id="OAO15961.1"/>
    </source>
</evidence>
<dbReference type="EMBL" id="LXWW01000106">
    <property type="protein sequence ID" value="OAO15961.1"/>
    <property type="molecule type" value="Genomic_DNA"/>
</dbReference>
<feature type="domain" description="UBA" evidence="2">
    <location>
        <begin position="133"/>
        <end position="173"/>
    </location>
</feature>
<dbReference type="GO" id="GO:0043130">
    <property type="term" value="F:ubiquitin binding"/>
    <property type="evidence" value="ECO:0007669"/>
    <property type="project" value="UniProtKB-UniRule"/>
</dbReference>
<dbReference type="Gene3D" id="1.10.8.10">
    <property type="entry name" value="DNA helicase RuvA subunit, C-terminal domain"/>
    <property type="match status" value="1"/>
</dbReference>
<dbReference type="CDD" id="cd17039">
    <property type="entry name" value="Ubl_ubiquitin_like"/>
    <property type="match status" value="1"/>
</dbReference>
<name>A0A196SI22_BLAHN</name>
<dbReference type="SUPFAM" id="SSF54236">
    <property type="entry name" value="Ubiquitin-like"/>
    <property type="match status" value="1"/>
</dbReference>
<dbReference type="GO" id="GO:0031593">
    <property type="term" value="F:polyubiquitin modification-dependent protein binding"/>
    <property type="evidence" value="ECO:0007669"/>
    <property type="project" value="UniProtKB-UniRule"/>
</dbReference>
<organism evidence="3 4">
    <name type="scientific">Blastocystis sp. subtype 1 (strain ATCC 50177 / NandII)</name>
    <dbReference type="NCBI Taxonomy" id="478820"/>
    <lineage>
        <taxon>Eukaryota</taxon>
        <taxon>Sar</taxon>
        <taxon>Stramenopiles</taxon>
        <taxon>Bigyra</taxon>
        <taxon>Opalozoa</taxon>
        <taxon>Opalinata</taxon>
        <taxon>Blastocystidae</taxon>
        <taxon>Blastocystis</taxon>
    </lineage>
</organism>
<keyword evidence="1" id="KW-0539">Nucleus</keyword>
<evidence type="ECO:0000313" key="4">
    <source>
        <dbReference type="Proteomes" id="UP000078348"/>
    </source>
</evidence>
<keyword evidence="4" id="KW-1185">Reference proteome</keyword>
<keyword evidence="1" id="KW-0234">DNA repair</keyword>
<keyword evidence="1" id="KW-0227">DNA damage</keyword>
<dbReference type="OrthoDB" id="419317at2759"/>
<dbReference type="FunFam" id="1.10.8.10:FF:000002">
    <property type="entry name" value="UV excision repair protein RAD23 homolog"/>
    <property type="match status" value="1"/>
</dbReference>
<dbReference type="SUPFAM" id="SSF46934">
    <property type="entry name" value="UBA-like"/>
    <property type="match status" value="1"/>
</dbReference>
<reference evidence="3 4" key="1">
    <citation type="submission" date="2016-05" db="EMBL/GenBank/DDBJ databases">
        <title>Nuclear genome of Blastocystis sp. subtype 1 NandII.</title>
        <authorList>
            <person name="Gentekaki E."/>
            <person name="Curtis B."/>
            <person name="Stairs C."/>
            <person name="Eme L."/>
            <person name="Herman E."/>
            <person name="Klimes V."/>
            <person name="Arias M.C."/>
            <person name="Elias M."/>
            <person name="Hilliou F."/>
            <person name="Klute M."/>
            <person name="Malik S.-B."/>
            <person name="Pightling A."/>
            <person name="Rachubinski R."/>
            <person name="Salas D."/>
            <person name="Schlacht A."/>
            <person name="Suga H."/>
            <person name="Archibald J."/>
            <person name="Ball S.G."/>
            <person name="Clark G."/>
            <person name="Dacks J."/>
            <person name="Van Der Giezen M."/>
            <person name="Tsaousis A."/>
            <person name="Roger A."/>
        </authorList>
    </citation>
    <scope>NUCLEOTIDE SEQUENCE [LARGE SCALE GENOMIC DNA]</scope>
    <source>
        <strain evidence="4">ATCC 50177 / NandII</strain>
    </source>
</reference>
<dbReference type="PRINTS" id="PR01839">
    <property type="entry name" value="RAD23PROTEIN"/>
</dbReference>
<dbReference type="CDD" id="cd14281">
    <property type="entry name" value="UBA2_Rad23_like"/>
    <property type="match status" value="1"/>
</dbReference>
<dbReference type="InterPro" id="IPR009060">
    <property type="entry name" value="UBA-like_sf"/>
</dbReference>
<dbReference type="InterPro" id="IPR004806">
    <property type="entry name" value="Rad23"/>
</dbReference>
<keyword evidence="1" id="KW-0963">Cytoplasm</keyword>
<accession>A0A196SI22</accession>